<comment type="caution">
    <text evidence="7">The sequence shown here is derived from an EMBL/GenBank/DDBJ whole genome shotgun (WGS) entry which is preliminary data.</text>
</comment>
<feature type="transmembrane region" description="Helical" evidence="5">
    <location>
        <begin position="344"/>
        <end position="367"/>
    </location>
</feature>
<evidence type="ECO:0000259" key="6">
    <source>
        <dbReference type="PROSITE" id="PS50850"/>
    </source>
</evidence>
<evidence type="ECO:0000313" key="8">
    <source>
        <dbReference type="Proteomes" id="UP000305792"/>
    </source>
</evidence>
<gene>
    <name evidence="7" type="ORF">E9998_14340</name>
</gene>
<organism evidence="7 8">
    <name type="scientific">Glycomyces paridis</name>
    <dbReference type="NCBI Taxonomy" id="2126555"/>
    <lineage>
        <taxon>Bacteria</taxon>
        <taxon>Bacillati</taxon>
        <taxon>Actinomycetota</taxon>
        <taxon>Actinomycetes</taxon>
        <taxon>Glycomycetales</taxon>
        <taxon>Glycomycetaceae</taxon>
        <taxon>Glycomyces</taxon>
    </lineage>
</organism>
<keyword evidence="4 5" id="KW-0472">Membrane</keyword>
<dbReference type="SUPFAM" id="SSF103473">
    <property type="entry name" value="MFS general substrate transporter"/>
    <property type="match status" value="1"/>
</dbReference>
<evidence type="ECO:0000256" key="5">
    <source>
        <dbReference type="SAM" id="Phobius"/>
    </source>
</evidence>
<dbReference type="GO" id="GO:0005886">
    <property type="term" value="C:plasma membrane"/>
    <property type="evidence" value="ECO:0007669"/>
    <property type="project" value="UniProtKB-SubCell"/>
</dbReference>
<keyword evidence="8" id="KW-1185">Reference proteome</keyword>
<feature type="transmembrane region" description="Helical" evidence="5">
    <location>
        <begin position="290"/>
        <end position="307"/>
    </location>
</feature>
<sequence>MSGNRVEPSAWSTVANVPASTTAPAGPRTATTITAAMSVQVAAVLPLFLFGGLAVQVADELGMSVSQIGLVTGLYFAISALTTVPSGRLVDRFGALVTARVAVALSATALLGIAAFAREPIVLTAFLALCAPANGLGQLASNTVLTEWAPVRGRGLLFGAKQASVPLCIMIGGLSVPAVALTLGWRWAFVFGAAIVLAALLPLAGLGRPRPRERVAAARPLDVTLLLFAVATFLGATAATPIGSFLTTYTVDIGGSESFAGLNLTIGGIAGVIARTGFGAVGDRGNGKEFLVISLMLLGGAAGLATFLFELPWLLPLGTVCAYALGWAWPGLMNHAVTSRYPDAPALATSVTQTGIFLGGAIGPISFGLLVHHAGWSAGWIAVVAAMSASALFIAAGSASAARARH</sequence>
<dbReference type="InterPro" id="IPR020846">
    <property type="entry name" value="MFS_dom"/>
</dbReference>
<evidence type="ECO:0000256" key="1">
    <source>
        <dbReference type="ARBA" id="ARBA00004651"/>
    </source>
</evidence>
<feature type="domain" description="Major facilitator superfamily (MFS) profile" evidence="6">
    <location>
        <begin position="32"/>
        <end position="403"/>
    </location>
</feature>
<feature type="transmembrane region" description="Helical" evidence="5">
    <location>
        <begin position="187"/>
        <end position="204"/>
    </location>
</feature>
<comment type="subcellular location">
    <subcellularLocation>
        <location evidence="1">Cell membrane</location>
        <topology evidence="1">Multi-pass membrane protein</topology>
    </subcellularLocation>
</comment>
<dbReference type="Pfam" id="PF07690">
    <property type="entry name" value="MFS_1"/>
    <property type="match status" value="2"/>
</dbReference>
<dbReference type="AlphaFoldDB" id="A0A4S8PBA7"/>
<evidence type="ECO:0000256" key="4">
    <source>
        <dbReference type="ARBA" id="ARBA00023136"/>
    </source>
</evidence>
<keyword evidence="2 5" id="KW-0812">Transmembrane</keyword>
<proteinExistence type="predicted"/>
<name>A0A4S8PBA7_9ACTN</name>
<feature type="transmembrane region" description="Helical" evidence="5">
    <location>
        <begin position="33"/>
        <end position="55"/>
    </location>
</feature>
<dbReference type="InterPro" id="IPR011701">
    <property type="entry name" value="MFS"/>
</dbReference>
<dbReference type="PANTHER" id="PTHR23527">
    <property type="entry name" value="BLL3282 PROTEIN"/>
    <property type="match status" value="1"/>
</dbReference>
<dbReference type="PROSITE" id="PS50850">
    <property type="entry name" value="MFS"/>
    <property type="match status" value="1"/>
</dbReference>
<feature type="transmembrane region" description="Helical" evidence="5">
    <location>
        <begin position="225"/>
        <end position="246"/>
    </location>
</feature>
<feature type="transmembrane region" description="Helical" evidence="5">
    <location>
        <begin position="121"/>
        <end position="142"/>
    </location>
</feature>
<feature type="transmembrane region" description="Helical" evidence="5">
    <location>
        <begin position="379"/>
        <end position="402"/>
    </location>
</feature>
<dbReference type="InterPro" id="IPR052952">
    <property type="entry name" value="MFS-Transporter"/>
</dbReference>
<feature type="transmembrane region" description="Helical" evidence="5">
    <location>
        <begin position="93"/>
        <end position="115"/>
    </location>
</feature>
<dbReference type="Gene3D" id="1.20.1250.20">
    <property type="entry name" value="MFS general substrate transporter like domains"/>
    <property type="match status" value="2"/>
</dbReference>
<feature type="transmembrane region" description="Helical" evidence="5">
    <location>
        <begin position="258"/>
        <end position="278"/>
    </location>
</feature>
<keyword evidence="3 5" id="KW-1133">Transmembrane helix</keyword>
<feature type="transmembrane region" description="Helical" evidence="5">
    <location>
        <begin position="61"/>
        <end position="81"/>
    </location>
</feature>
<feature type="transmembrane region" description="Helical" evidence="5">
    <location>
        <begin position="313"/>
        <end position="332"/>
    </location>
</feature>
<feature type="transmembrane region" description="Helical" evidence="5">
    <location>
        <begin position="163"/>
        <end position="181"/>
    </location>
</feature>
<evidence type="ECO:0000256" key="3">
    <source>
        <dbReference type="ARBA" id="ARBA00022989"/>
    </source>
</evidence>
<protein>
    <submittedName>
        <fullName evidence="7">MFS transporter</fullName>
    </submittedName>
</protein>
<reference evidence="7 8" key="1">
    <citation type="journal article" date="2018" name="Int. J. Syst. Evol. Microbiol.">
        <title>Glycomyces paridis sp. nov., isolated from the medicinal plant Paris polyphylla.</title>
        <authorList>
            <person name="Fang X.M."/>
            <person name="Bai J.L."/>
            <person name="Su J."/>
            <person name="Zhao L.L."/>
            <person name="Liu H.Y."/>
            <person name="Ma B.P."/>
            <person name="Zhang Y.Q."/>
            <person name="Yu L.Y."/>
        </authorList>
    </citation>
    <scope>NUCLEOTIDE SEQUENCE [LARGE SCALE GENOMIC DNA]</scope>
    <source>
        <strain evidence="7 8">CPCC 204357</strain>
    </source>
</reference>
<dbReference type="EMBL" id="STGX01000010">
    <property type="protein sequence ID" value="THV27583.1"/>
    <property type="molecule type" value="Genomic_DNA"/>
</dbReference>
<accession>A0A4S8PBA7</accession>
<evidence type="ECO:0000256" key="2">
    <source>
        <dbReference type="ARBA" id="ARBA00022692"/>
    </source>
</evidence>
<dbReference type="GO" id="GO:0022857">
    <property type="term" value="F:transmembrane transporter activity"/>
    <property type="evidence" value="ECO:0007669"/>
    <property type="project" value="InterPro"/>
</dbReference>
<dbReference type="PANTHER" id="PTHR23527:SF1">
    <property type="entry name" value="BLL3282 PROTEIN"/>
    <property type="match status" value="1"/>
</dbReference>
<evidence type="ECO:0000313" key="7">
    <source>
        <dbReference type="EMBL" id="THV27583.1"/>
    </source>
</evidence>
<dbReference type="InterPro" id="IPR036259">
    <property type="entry name" value="MFS_trans_sf"/>
</dbReference>
<dbReference type="Proteomes" id="UP000305792">
    <property type="component" value="Unassembled WGS sequence"/>
</dbReference>